<dbReference type="Gene3D" id="3.30.710.10">
    <property type="entry name" value="Potassium Channel Kv1.1, Chain A"/>
    <property type="match status" value="1"/>
</dbReference>
<evidence type="ECO:0000313" key="15">
    <source>
        <dbReference type="Proteomes" id="UP000005408"/>
    </source>
</evidence>
<feature type="compositionally biased region" description="Basic and acidic residues" evidence="11">
    <location>
        <begin position="199"/>
        <end position="217"/>
    </location>
</feature>
<evidence type="ECO:0000256" key="7">
    <source>
        <dbReference type="ARBA" id="ARBA00023125"/>
    </source>
</evidence>
<keyword evidence="5" id="KW-0862">Zinc</keyword>
<keyword evidence="15" id="KW-1185">Reference proteome</keyword>
<feature type="compositionally biased region" description="Basic and acidic residues" evidence="11">
    <location>
        <begin position="291"/>
        <end position="300"/>
    </location>
</feature>
<dbReference type="PROSITE" id="PS50097">
    <property type="entry name" value="BTB"/>
    <property type="match status" value="1"/>
</dbReference>
<dbReference type="InterPro" id="IPR011333">
    <property type="entry name" value="SKP1/BTB/POZ_sf"/>
</dbReference>
<evidence type="ECO:0000313" key="14">
    <source>
        <dbReference type="EnsemblMetazoa" id="G4194.8:cds"/>
    </source>
</evidence>
<keyword evidence="4 10" id="KW-0863">Zinc-finger</keyword>
<dbReference type="GO" id="GO:0000981">
    <property type="term" value="F:DNA-binding transcription factor activity, RNA polymerase II-specific"/>
    <property type="evidence" value="ECO:0007669"/>
    <property type="project" value="TreeGrafter"/>
</dbReference>
<dbReference type="PANTHER" id="PTHR46105:SF5">
    <property type="entry name" value="ZINC FINGER AND BTB DOMAIN-CONTAINING PROTEIN 44 ISOFORM X1"/>
    <property type="match status" value="1"/>
</dbReference>
<accession>A0A8W8MW90</accession>
<feature type="domain" description="BTB" evidence="12">
    <location>
        <begin position="36"/>
        <end position="102"/>
    </location>
</feature>
<dbReference type="PROSITE" id="PS50157">
    <property type="entry name" value="ZINC_FINGER_C2H2_2"/>
    <property type="match status" value="1"/>
</dbReference>
<keyword evidence="3" id="KW-0677">Repeat</keyword>
<dbReference type="InterPro" id="IPR000210">
    <property type="entry name" value="BTB/POZ_dom"/>
</dbReference>
<proteinExistence type="predicted"/>
<keyword evidence="9" id="KW-0539">Nucleus</keyword>
<dbReference type="GO" id="GO:0005634">
    <property type="term" value="C:nucleus"/>
    <property type="evidence" value="ECO:0007669"/>
    <property type="project" value="UniProtKB-SubCell"/>
</dbReference>
<evidence type="ECO:0000256" key="6">
    <source>
        <dbReference type="ARBA" id="ARBA00023015"/>
    </source>
</evidence>
<feature type="region of interest" description="Disordered" evidence="11">
    <location>
        <begin position="403"/>
        <end position="436"/>
    </location>
</feature>
<dbReference type="EnsemblMetazoa" id="G4194.8">
    <property type="protein sequence ID" value="G4194.8:cds"/>
    <property type="gene ID" value="G4194"/>
</dbReference>
<keyword evidence="2" id="KW-0479">Metal-binding</keyword>
<feature type="compositionally biased region" description="Polar residues" evidence="11">
    <location>
        <begin position="489"/>
        <end position="500"/>
    </location>
</feature>
<evidence type="ECO:0000256" key="9">
    <source>
        <dbReference type="ARBA" id="ARBA00023242"/>
    </source>
</evidence>
<keyword evidence="7" id="KW-0238">DNA-binding</keyword>
<evidence type="ECO:0000259" key="13">
    <source>
        <dbReference type="PROSITE" id="PS50157"/>
    </source>
</evidence>
<evidence type="ECO:0000256" key="4">
    <source>
        <dbReference type="ARBA" id="ARBA00022771"/>
    </source>
</evidence>
<evidence type="ECO:0000256" key="8">
    <source>
        <dbReference type="ARBA" id="ARBA00023163"/>
    </source>
</evidence>
<dbReference type="EnsemblMetazoa" id="G4194.9">
    <property type="protein sequence ID" value="G4194.9:cds"/>
    <property type="gene ID" value="G4194"/>
</dbReference>
<dbReference type="InterPro" id="IPR013087">
    <property type="entry name" value="Znf_C2H2_type"/>
</dbReference>
<evidence type="ECO:0000259" key="12">
    <source>
        <dbReference type="PROSITE" id="PS50097"/>
    </source>
</evidence>
<dbReference type="PANTHER" id="PTHR46105">
    <property type="entry name" value="AGAP004733-PA"/>
    <property type="match status" value="1"/>
</dbReference>
<evidence type="ECO:0000256" key="11">
    <source>
        <dbReference type="SAM" id="MobiDB-lite"/>
    </source>
</evidence>
<keyword evidence="8" id="KW-0804">Transcription</keyword>
<evidence type="ECO:0000256" key="1">
    <source>
        <dbReference type="ARBA" id="ARBA00004123"/>
    </source>
</evidence>
<feature type="region of interest" description="Disordered" evidence="11">
    <location>
        <begin position="166"/>
        <end position="222"/>
    </location>
</feature>
<evidence type="ECO:0000256" key="10">
    <source>
        <dbReference type="PROSITE-ProRule" id="PRU00042"/>
    </source>
</evidence>
<dbReference type="GO" id="GO:0008270">
    <property type="term" value="F:zinc ion binding"/>
    <property type="evidence" value="ECO:0007669"/>
    <property type="project" value="UniProtKB-KW"/>
</dbReference>
<evidence type="ECO:0000256" key="2">
    <source>
        <dbReference type="ARBA" id="ARBA00022723"/>
    </source>
</evidence>
<feature type="region of interest" description="Disordered" evidence="11">
    <location>
        <begin position="291"/>
        <end position="360"/>
    </location>
</feature>
<dbReference type="SUPFAM" id="SSF54695">
    <property type="entry name" value="POZ domain"/>
    <property type="match status" value="1"/>
</dbReference>
<name>A0A8W8MW90_MAGGI</name>
<keyword evidence="6" id="KW-0805">Transcription regulation</keyword>
<dbReference type="Proteomes" id="UP000005408">
    <property type="component" value="Unassembled WGS sequence"/>
</dbReference>
<evidence type="ECO:0000256" key="5">
    <source>
        <dbReference type="ARBA" id="ARBA00022833"/>
    </source>
</evidence>
<dbReference type="GO" id="GO:0000978">
    <property type="term" value="F:RNA polymerase II cis-regulatory region sequence-specific DNA binding"/>
    <property type="evidence" value="ECO:0007669"/>
    <property type="project" value="TreeGrafter"/>
</dbReference>
<organism evidence="14 15">
    <name type="scientific">Magallana gigas</name>
    <name type="common">Pacific oyster</name>
    <name type="synonym">Crassostrea gigas</name>
    <dbReference type="NCBI Taxonomy" id="29159"/>
    <lineage>
        <taxon>Eukaryota</taxon>
        <taxon>Metazoa</taxon>
        <taxon>Spiralia</taxon>
        <taxon>Lophotrochozoa</taxon>
        <taxon>Mollusca</taxon>
        <taxon>Bivalvia</taxon>
        <taxon>Autobranchia</taxon>
        <taxon>Pteriomorphia</taxon>
        <taxon>Ostreida</taxon>
        <taxon>Ostreoidea</taxon>
        <taxon>Ostreidae</taxon>
        <taxon>Magallana</taxon>
    </lineage>
</organism>
<feature type="compositionally biased region" description="Polar residues" evidence="11">
    <location>
        <begin position="408"/>
        <end position="420"/>
    </location>
</feature>
<reference evidence="14" key="1">
    <citation type="submission" date="2022-08" db="UniProtKB">
        <authorList>
            <consortium name="EnsemblMetazoa"/>
        </authorList>
    </citation>
    <scope>IDENTIFICATION</scope>
    <source>
        <strain evidence="14">05x7-T-G4-1.051#20</strain>
    </source>
</reference>
<dbReference type="InterPro" id="IPR050457">
    <property type="entry name" value="ZnFinger_BTB_dom_contain"/>
</dbReference>
<dbReference type="EnsemblMetazoa" id="G4194.6">
    <property type="protein sequence ID" value="G4194.6:cds"/>
    <property type="gene ID" value="G4194"/>
</dbReference>
<evidence type="ECO:0000256" key="3">
    <source>
        <dbReference type="ARBA" id="ARBA00022737"/>
    </source>
</evidence>
<dbReference type="SMART" id="SM00225">
    <property type="entry name" value="BTB"/>
    <property type="match status" value="1"/>
</dbReference>
<feature type="compositionally biased region" description="Low complexity" evidence="11">
    <location>
        <begin position="344"/>
        <end position="354"/>
    </location>
</feature>
<dbReference type="AlphaFoldDB" id="A0A8W8MW90"/>
<comment type="subcellular location">
    <subcellularLocation>
        <location evidence="1">Nucleus</location>
    </subcellularLocation>
</comment>
<feature type="domain" description="C2H2-type" evidence="13">
    <location>
        <begin position="518"/>
        <end position="537"/>
    </location>
</feature>
<protein>
    <submittedName>
        <fullName evidence="14">Uncharacterized protein</fullName>
    </submittedName>
</protein>
<sequence length="537" mass="59581">KATEPRMSYQKVYMNQIYSSSIMRQVAQMWKNQLLCDAVIKTGNIQTKAHRLVLIAACPMLQDRENASVGSHLEVRLNSDISEAAVNTFLQYLYEGYMMLTEENCREVEKIAKMLHVDSVTKCCSDFQKCMNAKRGYSSYQGLNFDLQDSVDFRFVYTTDLQKMAPDSQNKRQFDDVNMTGPASKRPRSQPFSSFAANRPDDHMSMNDSYSRSHDQGAARGQNEGVIDISEESVELVNVGPAARDPDGWPVNTDLPPLKTSSSVSVAHQQGGNSDIQIIDVQSIRRDQQNTFGRMEDSRSDTLGAGTSSGLSERHSHIPSTVRHMEDSNKYMSSTTARENIVRSSPLSSSPPKSVQKQRIGTEDIHRSFALGSAVAAASDHGPFSIPSSSSYKSADVTHNLYEKTHNSDTNSTNRVSSNKSAEEQSRPAPSPEPIIVKLEDETTESESIELYIQNPSNDSFSQDPGGDSLGEFDPDLSNDDSMSMEHGQPNSTMDDQSQGMKGRREVRSPFKQYCASFQCKKCGNSFSNAESLVKHL</sequence>
<dbReference type="Pfam" id="PF00651">
    <property type="entry name" value="BTB"/>
    <property type="match status" value="1"/>
</dbReference>
<feature type="region of interest" description="Disordered" evidence="11">
    <location>
        <begin position="455"/>
        <end position="507"/>
    </location>
</feature>